<dbReference type="CDD" id="cd05483">
    <property type="entry name" value="retropepsin_like_bacteria"/>
    <property type="match status" value="1"/>
</dbReference>
<dbReference type="SUPFAM" id="SSF50630">
    <property type="entry name" value="Acid proteases"/>
    <property type="match status" value="1"/>
</dbReference>
<gene>
    <name evidence="2" type="ORF">CA13_67540</name>
</gene>
<dbReference type="InterPro" id="IPR001969">
    <property type="entry name" value="Aspartic_peptidase_AS"/>
</dbReference>
<dbReference type="GO" id="GO:0006508">
    <property type="term" value="P:proteolysis"/>
    <property type="evidence" value="ECO:0007669"/>
    <property type="project" value="InterPro"/>
</dbReference>
<organism evidence="2 3">
    <name type="scientific">Novipirellula herctigrandis</name>
    <dbReference type="NCBI Taxonomy" id="2527986"/>
    <lineage>
        <taxon>Bacteria</taxon>
        <taxon>Pseudomonadati</taxon>
        <taxon>Planctomycetota</taxon>
        <taxon>Planctomycetia</taxon>
        <taxon>Pirellulales</taxon>
        <taxon>Pirellulaceae</taxon>
        <taxon>Novipirellula</taxon>
    </lineage>
</organism>
<dbReference type="Pfam" id="PF13975">
    <property type="entry name" value="gag-asp_proteas"/>
    <property type="match status" value="1"/>
</dbReference>
<feature type="coiled-coil region" evidence="1">
    <location>
        <begin position="150"/>
        <end position="184"/>
    </location>
</feature>
<name>A0A5C5YMV7_9BACT</name>
<comment type="caution">
    <text evidence="2">The sequence shown here is derived from an EMBL/GenBank/DDBJ whole genome shotgun (WGS) entry which is preliminary data.</text>
</comment>
<keyword evidence="3" id="KW-1185">Reference proteome</keyword>
<dbReference type="PROSITE" id="PS00141">
    <property type="entry name" value="ASP_PROTEASE"/>
    <property type="match status" value="1"/>
</dbReference>
<dbReference type="Proteomes" id="UP000315010">
    <property type="component" value="Unassembled WGS sequence"/>
</dbReference>
<dbReference type="Gene3D" id="2.40.70.10">
    <property type="entry name" value="Acid Proteases"/>
    <property type="match status" value="1"/>
</dbReference>
<dbReference type="EMBL" id="SJPJ01000002">
    <property type="protein sequence ID" value="TWT76262.1"/>
    <property type="molecule type" value="Genomic_DNA"/>
</dbReference>
<reference evidence="2 3" key="1">
    <citation type="submission" date="2019-02" db="EMBL/GenBank/DDBJ databases">
        <title>Deep-cultivation of Planctomycetes and their phenomic and genomic characterization uncovers novel biology.</title>
        <authorList>
            <person name="Wiegand S."/>
            <person name="Jogler M."/>
            <person name="Boedeker C."/>
            <person name="Pinto D."/>
            <person name="Vollmers J."/>
            <person name="Rivas-Marin E."/>
            <person name="Kohn T."/>
            <person name="Peeters S.H."/>
            <person name="Heuer A."/>
            <person name="Rast P."/>
            <person name="Oberbeckmann S."/>
            <person name="Bunk B."/>
            <person name="Jeske O."/>
            <person name="Meyerdierks A."/>
            <person name="Storesund J.E."/>
            <person name="Kallscheuer N."/>
            <person name="Luecker S."/>
            <person name="Lage O.M."/>
            <person name="Pohl T."/>
            <person name="Merkel B.J."/>
            <person name="Hornburger P."/>
            <person name="Mueller R.-W."/>
            <person name="Bruemmer F."/>
            <person name="Labrenz M."/>
            <person name="Spormann A.M."/>
            <person name="Op Den Camp H."/>
            <person name="Overmann J."/>
            <person name="Amann R."/>
            <person name="Jetten M.S.M."/>
            <person name="Mascher T."/>
            <person name="Medema M.H."/>
            <person name="Devos D.P."/>
            <person name="Kaster A.-K."/>
            <person name="Ovreas L."/>
            <person name="Rohde M."/>
            <person name="Galperin M.Y."/>
            <person name="Jogler C."/>
        </authorList>
    </citation>
    <scope>NUCLEOTIDE SEQUENCE [LARGE SCALE GENOMIC DNA]</scope>
    <source>
        <strain evidence="2 3">CA13</strain>
    </source>
</reference>
<proteinExistence type="predicted"/>
<sequence length="380" mass="41987">MSIVSTPPRMMVSRMMVPRLLSIAIVCTTLAFMLLGSDISAEEPQSKEVQYSPEVVAKANAILESANLRRSGKTIQATESLEISRNLTTLSRTQRELRLLQKSLQAAEARFIANRRQLQVLTAQVGEFSIQLARVAGVNPSANNRLVGLIEATRAQIVAKNADRERLKTQLDTERAKVTTAETAYAETVLAIREDFNRLEKNVSESLQENEMQIAMRVMATNFETPKDISAPTILKSLEKRLEKIEQEIFRELIPLEVSPGGSLRLDVVIGKKPVKMILDSGASMVILPAETANALGVEVPPDSRRMNLVLADGRTIPARSVILPRMRIGDFEAEEIEAAVMAPVAIKAEPLLGMSFLSHFKFEINANEKTLSLLRVTTD</sequence>
<dbReference type="OrthoDB" id="268997at2"/>
<evidence type="ECO:0000256" key="1">
    <source>
        <dbReference type="SAM" id="Coils"/>
    </source>
</evidence>
<accession>A0A5C5YMV7</accession>
<protein>
    <recommendedName>
        <fullName evidence="4">Retroviral aspartyl protease</fullName>
    </recommendedName>
</protein>
<dbReference type="AlphaFoldDB" id="A0A5C5YMV7"/>
<evidence type="ECO:0000313" key="2">
    <source>
        <dbReference type="EMBL" id="TWT76262.1"/>
    </source>
</evidence>
<evidence type="ECO:0000313" key="3">
    <source>
        <dbReference type="Proteomes" id="UP000315010"/>
    </source>
</evidence>
<dbReference type="InterPro" id="IPR021109">
    <property type="entry name" value="Peptidase_aspartic_dom_sf"/>
</dbReference>
<dbReference type="InterPro" id="IPR034122">
    <property type="entry name" value="Retropepsin-like_bacterial"/>
</dbReference>
<dbReference type="InterPro" id="IPR011969">
    <property type="entry name" value="Clan_AA_Asp_peptidase_C"/>
</dbReference>
<dbReference type="GO" id="GO:0004190">
    <property type="term" value="F:aspartic-type endopeptidase activity"/>
    <property type="evidence" value="ECO:0007669"/>
    <property type="project" value="InterPro"/>
</dbReference>
<evidence type="ECO:0008006" key="4">
    <source>
        <dbReference type="Google" id="ProtNLM"/>
    </source>
</evidence>
<dbReference type="RefSeq" id="WP_146404060.1">
    <property type="nucleotide sequence ID" value="NZ_SJPJ01000002.1"/>
</dbReference>
<keyword evidence="1" id="KW-0175">Coiled coil</keyword>
<dbReference type="NCBIfam" id="TIGR02281">
    <property type="entry name" value="clan_AA_DTGA"/>
    <property type="match status" value="1"/>
</dbReference>